<reference evidence="1" key="2">
    <citation type="submission" date="2020-09" db="EMBL/GenBank/DDBJ databases">
        <authorList>
            <person name="Sun Q."/>
            <person name="Zhou Y."/>
        </authorList>
    </citation>
    <scope>NUCLEOTIDE SEQUENCE</scope>
    <source>
        <strain evidence="1">CGMCC 1.12777</strain>
    </source>
</reference>
<keyword evidence="2" id="KW-1185">Reference proteome</keyword>
<protein>
    <submittedName>
        <fullName evidence="1">Uncharacterized protein</fullName>
    </submittedName>
</protein>
<comment type="caution">
    <text evidence="1">The sequence shown here is derived from an EMBL/GenBank/DDBJ whole genome shotgun (WGS) entry which is preliminary data.</text>
</comment>
<dbReference type="EMBL" id="BMFV01000018">
    <property type="protein sequence ID" value="GGH83647.1"/>
    <property type="molecule type" value="Genomic_DNA"/>
</dbReference>
<organism evidence="1 2">
    <name type="scientific">Pullulanibacillus pueri</name>
    <dbReference type="NCBI Taxonomy" id="1437324"/>
    <lineage>
        <taxon>Bacteria</taxon>
        <taxon>Bacillati</taxon>
        <taxon>Bacillota</taxon>
        <taxon>Bacilli</taxon>
        <taxon>Bacillales</taxon>
        <taxon>Sporolactobacillaceae</taxon>
        <taxon>Pullulanibacillus</taxon>
    </lineage>
</organism>
<name>A0A8J2ZWG8_9BACL</name>
<sequence>MTTAAEKFNKDWFKRRAECSMDCLDRANRYRAMGNHVMADWFMHEWERCQKEVSQAIELIELEREERLLLNSIWMLWNRPIDISLNTKVLAKYFANACKSFEEVKQSQRDLIVLLNLVCEEGLDEARSRT</sequence>
<evidence type="ECO:0000313" key="1">
    <source>
        <dbReference type="EMBL" id="GGH83647.1"/>
    </source>
</evidence>
<reference evidence="1" key="1">
    <citation type="journal article" date="2014" name="Int. J. Syst. Evol. Microbiol.">
        <title>Complete genome sequence of Corynebacterium casei LMG S-19264T (=DSM 44701T), isolated from a smear-ripened cheese.</title>
        <authorList>
            <consortium name="US DOE Joint Genome Institute (JGI-PGF)"/>
            <person name="Walter F."/>
            <person name="Albersmeier A."/>
            <person name="Kalinowski J."/>
            <person name="Ruckert C."/>
        </authorList>
    </citation>
    <scope>NUCLEOTIDE SEQUENCE</scope>
    <source>
        <strain evidence="1">CGMCC 1.12777</strain>
    </source>
</reference>
<evidence type="ECO:0000313" key="2">
    <source>
        <dbReference type="Proteomes" id="UP000656813"/>
    </source>
</evidence>
<accession>A0A8J2ZWG8</accession>
<proteinExistence type="predicted"/>
<dbReference type="AlphaFoldDB" id="A0A8J2ZWG8"/>
<dbReference type="RefSeq" id="WP_188497692.1">
    <property type="nucleotide sequence ID" value="NZ_BMFV01000018.1"/>
</dbReference>
<gene>
    <name evidence="1" type="ORF">GCM10007096_24880</name>
</gene>
<dbReference type="Proteomes" id="UP000656813">
    <property type="component" value="Unassembled WGS sequence"/>
</dbReference>